<name>A0A1M4XMM0_9CLOT</name>
<dbReference type="PANTHER" id="PTHR30154">
    <property type="entry name" value="LEUCINE-RESPONSIVE REGULATORY PROTEIN"/>
    <property type="match status" value="1"/>
</dbReference>
<dbReference type="RefSeq" id="WP_072851307.1">
    <property type="nucleotide sequence ID" value="NZ_FQVI01000009.1"/>
</dbReference>
<dbReference type="PROSITE" id="PS50956">
    <property type="entry name" value="HTH_ASNC_2"/>
    <property type="match status" value="1"/>
</dbReference>
<keyword evidence="3" id="KW-0804">Transcription</keyword>
<evidence type="ECO:0000256" key="1">
    <source>
        <dbReference type="ARBA" id="ARBA00023015"/>
    </source>
</evidence>
<feature type="domain" description="HTH asnC-type" evidence="4">
    <location>
        <begin position="1"/>
        <end position="62"/>
    </location>
</feature>
<organism evidence="5 6">
    <name type="scientific">Lactonifactor longoviformis DSM 17459</name>
    <dbReference type="NCBI Taxonomy" id="1122155"/>
    <lineage>
        <taxon>Bacteria</taxon>
        <taxon>Bacillati</taxon>
        <taxon>Bacillota</taxon>
        <taxon>Clostridia</taxon>
        <taxon>Eubacteriales</taxon>
        <taxon>Clostridiaceae</taxon>
        <taxon>Lactonifactor</taxon>
    </lineage>
</organism>
<keyword evidence="1" id="KW-0805">Transcription regulation</keyword>
<dbReference type="SUPFAM" id="SSF54909">
    <property type="entry name" value="Dimeric alpha+beta barrel"/>
    <property type="match status" value="1"/>
</dbReference>
<sequence>MDKLDKEILKILSQNGRTSFKQISEAVGLTSPAVKTRIEKMEKDNIIKGYSVNLDNKAVGFMVTAFISVAVETAARDEFYSYVQTCPNVIECHGITGHYFALLKVLFKSTMDLDNFLNKIQKFGETSTNIVLSTYKEPHNINLMDEEI</sequence>
<dbReference type="InterPro" id="IPR019888">
    <property type="entry name" value="Tscrpt_reg_AsnC-like"/>
</dbReference>
<reference evidence="5 6" key="1">
    <citation type="submission" date="2016-11" db="EMBL/GenBank/DDBJ databases">
        <authorList>
            <person name="Jaros S."/>
            <person name="Januszkiewicz K."/>
            <person name="Wedrychowicz H."/>
        </authorList>
    </citation>
    <scope>NUCLEOTIDE SEQUENCE [LARGE SCALE GENOMIC DNA]</scope>
    <source>
        <strain evidence="5 6">DSM 17459</strain>
    </source>
</reference>
<accession>A0A1M4XMM0</accession>
<dbReference type="AlphaFoldDB" id="A0A1M4XMM0"/>
<evidence type="ECO:0000256" key="2">
    <source>
        <dbReference type="ARBA" id="ARBA00023125"/>
    </source>
</evidence>
<dbReference type="Gene3D" id="3.30.70.920">
    <property type="match status" value="1"/>
</dbReference>
<dbReference type="SMART" id="SM00344">
    <property type="entry name" value="HTH_ASNC"/>
    <property type="match status" value="1"/>
</dbReference>
<dbReference type="Proteomes" id="UP000184245">
    <property type="component" value="Unassembled WGS sequence"/>
</dbReference>
<evidence type="ECO:0000313" key="5">
    <source>
        <dbReference type="EMBL" id="SHE94867.1"/>
    </source>
</evidence>
<dbReference type="STRING" id="1122155.SAMN02745158_02041"/>
<dbReference type="InterPro" id="IPR011008">
    <property type="entry name" value="Dimeric_a/b-barrel"/>
</dbReference>
<dbReference type="GO" id="GO:0005829">
    <property type="term" value="C:cytosol"/>
    <property type="evidence" value="ECO:0007669"/>
    <property type="project" value="TreeGrafter"/>
</dbReference>
<gene>
    <name evidence="5" type="ORF">SAMN02745158_02041</name>
</gene>
<dbReference type="Pfam" id="PF01037">
    <property type="entry name" value="AsnC_trans_reg"/>
    <property type="match status" value="1"/>
</dbReference>
<dbReference type="GO" id="GO:0043565">
    <property type="term" value="F:sequence-specific DNA binding"/>
    <property type="evidence" value="ECO:0007669"/>
    <property type="project" value="InterPro"/>
</dbReference>
<dbReference type="InterPro" id="IPR000485">
    <property type="entry name" value="AsnC-type_HTH_dom"/>
</dbReference>
<dbReference type="SUPFAM" id="SSF46785">
    <property type="entry name" value="Winged helix' DNA-binding domain"/>
    <property type="match status" value="1"/>
</dbReference>
<dbReference type="GO" id="GO:0043200">
    <property type="term" value="P:response to amino acid"/>
    <property type="evidence" value="ECO:0007669"/>
    <property type="project" value="TreeGrafter"/>
</dbReference>
<dbReference type="PANTHER" id="PTHR30154:SF34">
    <property type="entry name" value="TRANSCRIPTIONAL REGULATOR AZLB"/>
    <property type="match status" value="1"/>
</dbReference>
<protein>
    <submittedName>
        <fullName evidence="5">Lrp/AsnC family transcriptional regulator, leucine-responsive regulatory protein</fullName>
    </submittedName>
</protein>
<dbReference type="EMBL" id="FQVI01000009">
    <property type="protein sequence ID" value="SHE94867.1"/>
    <property type="molecule type" value="Genomic_DNA"/>
</dbReference>
<dbReference type="Pfam" id="PF13412">
    <property type="entry name" value="HTH_24"/>
    <property type="match status" value="1"/>
</dbReference>
<keyword evidence="6" id="KW-1185">Reference proteome</keyword>
<dbReference type="InterPro" id="IPR019887">
    <property type="entry name" value="Tscrpt_reg_AsnC/Lrp_C"/>
</dbReference>
<dbReference type="OrthoDB" id="66249at2"/>
<dbReference type="Gene3D" id="1.10.10.10">
    <property type="entry name" value="Winged helix-like DNA-binding domain superfamily/Winged helix DNA-binding domain"/>
    <property type="match status" value="1"/>
</dbReference>
<evidence type="ECO:0000259" key="4">
    <source>
        <dbReference type="PROSITE" id="PS50956"/>
    </source>
</evidence>
<proteinExistence type="predicted"/>
<dbReference type="PRINTS" id="PR00033">
    <property type="entry name" value="HTHASNC"/>
</dbReference>
<dbReference type="InterPro" id="IPR036390">
    <property type="entry name" value="WH_DNA-bd_sf"/>
</dbReference>
<evidence type="ECO:0000256" key="3">
    <source>
        <dbReference type="ARBA" id="ARBA00023163"/>
    </source>
</evidence>
<dbReference type="InterPro" id="IPR011991">
    <property type="entry name" value="ArsR-like_HTH"/>
</dbReference>
<dbReference type="CDD" id="cd00090">
    <property type="entry name" value="HTH_ARSR"/>
    <property type="match status" value="1"/>
</dbReference>
<evidence type="ECO:0000313" key="6">
    <source>
        <dbReference type="Proteomes" id="UP000184245"/>
    </source>
</evidence>
<keyword evidence="2" id="KW-0238">DNA-binding</keyword>
<dbReference type="InterPro" id="IPR036388">
    <property type="entry name" value="WH-like_DNA-bd_sf"/>
</dbReference>